<protein>
    <submittedName>
        <fullName evidence="1">Uncharacterized protein</fullName>
    </submittedName>
</protein>
<name>A0A016V6P0_9BILA</name>
<comment type="caution">
    <text evidence="1">The sequence shown here is derived from an EMBL/GenBank/DDBJ whole genome shotgun (WGS) entry which is preliminary data.</text>
</comment>
<evidence type="ECO:0000313" key="2">
    <source>
        <dbReference type="Proteomes" id="UP000024635"/>
    </source>
</evidence>
<accession>A0A016V6P0</accession>
<dbReference type="EMBL" id="JARK01001353">
    <property type="protein sequence ID" value="EYC22403.1"/>
    <property type="molecule type" value="Genomic_DNA"/>
</dbReference>
<proteinExistence type="predicted"/>
<organism evidence="1 2">
    <name type="scientific">Ancylostoma ceylanicum</name>
    <dbReference type="NCBI Taxonomy" id="53326"/>
    <lineage>
        <taxon>Eukaryota</taxon>
        <taxon>Metazoa</taxon>
        <taxon>Ecdysozoa</taxon>
        <taxon>Nematoda</taxon>
        <taxon>Chromadorea</taxon>
        <taxon>Rhabditida</taxon>
        <taxon>Rhabditina</taxon>
        <taxon>Rhabditomorpha</taxon>
        <taxon>Strongyloidea</taxon>
        <taxon>Ancylostomatidae</taxon>
        <taxon>Ancylostomatinae</taxon>
        <taxon>Ancylostoma</taxon>
    </lineage>
</organism>
<dbReference type="AlphaFoldDB" id="A0A016V6P0"/>
<reference evidence="2" key="1">
    <citation type="journal article" date="2015" name="Nat. Genet.">
        <title>The genome and transcriptome of the zoonotic hookworm Ancylostoma ceylanicum identify infection-specific gene families.</title>
        <authorList>
            <person name="Schwarz E.M."/>
            <person name="Hu Y."/>
            <person name="Antoshechkin I."/>
            <person name="Miller M.M."/>
            <person name="Sternberg P.W."/>
            <person name="Aroian R.V."/>
        </authorList>
    </citation>
    <scope>NUCLEOTIDE SEQUENCE</scope>
    <source>
        <strain evidence="2">HY135</strain>
    </source>
</reference>
<evidence type="ECO:0000313" key="1">
    <source>
        <dbReference type="EMBL" id="EYC22403.1"/>
    </source>
</evidence>
<keyword evidence="2" id="KW-1185">Reference proteome</keyword>
<gene>
    <name evidence="1" type="primary">Acey_s0017.g3327</name>
    <name evidence="1" type="ORF">Y032_0017g3327</name>
</gene>
<dbReference type="Proteomes" id="UP000024635">
    <property type="component" value="Unassembled WGS sequence"/>
</dbReference>
<sequence>MSLLQGYQKVSGFRLSVPYFRTILKGSCRRKPFMLDFKGSTRQSYCIGSNGQCNMYEVSHAILPPVSPLQKPDHICCSGESISAADASIPLSTV</sequence>